<feature type="transmembrane region" description="Helical" evidence="1">
    <location>
        <begin position="6"/>
        <end position="27"/>
    </location>
</feature>
<sequence>YLLHIWILMSGGGSIMIWGAFSFSGTLQVVQGRQTAAGYVQMLQRQCSHQPPGNTRINHAQTNF</sequence>
<keyword evidence="1" id="KW-1133">Transmembrane helix</keyword>
<name>A0A673BWU6_9TELE</name>
<reference evidence="2" key="1">
    <citation type="submission" date="2019-06" db="EMBL/GenBank/DDBJ databases">
        <authorList>
            <consortium name="Wellcome Sanger Institute Data Sharing"/>
        </authorList>
    </citation>
    <scope>NUCLEOTIDE SEQUENCE [LARGE SCALE GENOMIC DNA]</scope>
</reference>
<dbReference type="Ensembl" id="ENSSORT00005048562.1">
    <property type="protein sequence ID" value="ENSSORP00005047386.1"/>
    <property type="gene ID" value="ENSSORG00005021671.1"/>
</dbReference>
<protein>
    <submittedName>
        <fullName evidence="2">Uncharacterized protein</fullName>
    </submittedName>
</protein>
<proteinExistence type="predicted"/>
<evidence type="ECO:0000313" key="3">
    <source>
        <dbReference type="Proteomes" id="UP000472271"/>
    </source>
</evidence>
<evidence type="ECO:0000256" key="1">
    <source>
        <dbReference type="SAM" id="Phobius"/>
    </source>
</evidence>
<keyword evidence="1" id="KW-0472">Membrane</keyword>
<dbReference type="Proteomes" id="UP000472271">
    <property type="component" value="Chromosome 13"/>
</dbReference>
<dbReference type="AlphaFoldDB" id="A0A673BWU6"/>
<keyword evidence="3" id="KW-1185">Reference proteome</keyword>
<accession>A0A673BWU6</accession>
<reference evidence="2" key="3">
    <citation type="submission" date="2025-09" db="UniProtKB">
        <authorList>
            <consortium name="Ensembl"/>
        </authorList>
    </citation>
    <scope>IDENTIFICATION</scope>
</reference>
<reference evidence="2" key="2">
    <citation type="submission" date="2025-08" db="UniProtKB">
        <authorList>
            <consortium name="Ensembl"/>
        </authorList>
    </citation>
    <scope>IDENTIFICATION</scope>
</reference>
<dbReference type="InParanoid" id="A0A673BWU6"/>
<keyword evidence="1" id="KW-0812">Transmembrane</keyword>
<organism evidence="2 3">
    <name type="scientific">Sphaeramia orbicularis</name>
    <name type="common">orbiculate cardinalfish</name>
    <dbReference type="NCBI Taxonomy" id="375764"/>
    <lineage>
        <taxon>Eukaryota</taxon>
        <taxon>Metazoa</taxon>
        <taxon>Chordata</taxon>
        <taxon>Craniata</taxon>
        <taxon>Vertebrata</taxon>
        <taxon>Euteleostomi</taxon>
        <taxon>Actinopterygii</taxon>
        <taxon>Neopterygii</taxon>
        <taxon>Teleostei</taxon>
        <taxon>Neoteleostei</taxon>
        <taxon>Acanthomorphata</taxon>
        <taxon>Gobiaria</taxon>
        <taxon>Kurtiformes</taxon>
        <taxon>Apogonoidei</taxon>
        <taxon>Apogonidae</taxon>
        <taxon>Apogoninae</taxon>
        <taxon>Sphaeramia</taxon>
    </lineage>
</organism>
<evidence type="ECO:0000313" key="2">
    <source>
        <dbReference type="Ensembl" id="ENSSORP00005047386.1"/>
    </source>
</evidence>